<dbReference type="Proteomes" id="UP000509510">
    <property type="component" value="Chromosome V"/>
</dbReference>
<gene>
    <name evidence="3" type="ORF">TRUGW13939_09686</name>
</gene>
<sequence length="264" mass="29318">MLFYRVIAVAGISSVIATSLDLGEDNYMTRNTGITKIGAAYNNVTLVDSLKHASWAYNWDMYADGVLPFGVEYCPMLWGPKMYDQWHSAALNALLSGSGCLLGFNEPDNAEQANMSPKQAAVDYQTYITPYANQTQLVTPAVTNGVGELVGLNWLENWFAECNDQCKPDAVAIHYYADSYSADFIDYITAVVTLARRNGIERVWITEFQHTGSVGSQVTFLQDVIPWLVNNTAIERYAYFFVSDGYLLSGTDLSIIGQTYTSTY</sequence>
<evidence type="ECO:0000256" key="1">
    <source>
        <dbReference type="SAM" id="SignalP"/>
    </source>
</evidence>
<dbReference type="Gene3D" id="3.20.20.80">
    <property type="entry name" value="Glycosidases"/>
    <property type="match status" value="1"/>
</dbReference>
<dbReference type="InterPro" id="IPR017853">
    <property type="entry name" value="GH"/>
</dbReference>
<dbReference type="InterPro" id="IPR024655">
    <property type="entry name" value="Asl1_glyco_hydro_catalytic"/>
</dbReference>
<keyword evidence="1" id="KW-0732">Signal</keyword>
<dbReference type="KEGG" id="trg:TRUGW13939_09686"/>
<dbReference type="InterPro" id="IPR053183">
    <property type="entry name" value="ASL1"/>
</dbReference>
<reference evidence="4" key="1">
    <citation type="submission" date="2020-06" db="EMBL/GenBank/DDBJ databases">
        <title>A chromosome-scale genome assembly of Talaromyces rugulosus W13939.</title>
        <authorList>
            <person name="Wang B."/>
            <person name="Guo L."/>
            <person name="Ye K."/>
            <person name="Wang L."/>
        </authorList>
    </citation>
    <scope>NUCLEOTIDE SEQUENCE [LARGE SCALE GENOMIC DNA]</scope>
    <source>
        <strain evidence="4">W13939</strain>
    </source>
</reference>
<feature type="chain" id="PRO_5028904890" description="Asl1-like glycosyl hydrolase catalytic domain-containing protein" evidence="1">
    <location>
        <begin position="18"/>
        <end position="264"/>
    </location>
</feature>
<evidence type="ECO:0000313" key="4">
    <source>
        <dbReference type="Proteomes" id="UP000509510"/>
    </source>
</evidence>
<dbReference type="OrthoDB" id="43654at2759"/>
<dbReference type="Pfam" id="PF11790">
    <property type="entry name" value="Glyco_hydro_cc"/>
    <property type="match status" value="1"/>
</dbReference>
<evidence type="ECO:0000313" key="3">
    <source>
        <dbReference type="EMBL" id="QKX62525.1"/>
    </source>
</evidence>
<name>A0A7H8RAQ6_TALRU</name>
<organism evidence="3 4">
    <name type="scientific">Talaromyces rugulosus</name>
    <name type="common">Penicillium rugulosum</name>
    <dbReference type="NCBI Taxonomy" id="121627"/>
    <lineage>
        <taxon>Eukaryota</taxon>
        <taxon>Fungi</taxon>
        <taxon>Dikarya</taxon>
        <taxon>Ascomycota</taxon>
        <taxon>Pezizomycotina</taxon>
        <taxon>Eurotiomycetes</taxon>
        <taxon>Eurotiomycetidae</taxon>
        <taxon>Eurotiales</taxon>
        <taxon>Trichocomaceae</taxon>
        <taxon>Talaromyces</taxon>
        <taxon>Talaromyces sect. Islandici</taxon>
    </lineage>
</organism>
<protein>
    <recommendedName>
        <fullName evidence="2">Asl1-like glycosyl hydrolase catalytic domain-containing protein</fullName>
    </recommendedName>
</protein>
<dbReference type="GO" id="GO:0009277">
    <property type="term" value="C:fungal-type cell wall"/>
    <property type="evidence" value="ECO:0007669"/>
    <property type="project" value="TreeGrafter"/>
</dbReference>
<dbReference type="GO" id="GO:0071966">
    <property type="term" value="P:fungal-type cell wall polysaccharide metabolic process"/>
    <property type="evidence" value="ECO:0007669"/>
    <property type="project" value="TreeGrafter"/>
</dbReference>
<dbReference type="EMBL" id="CP055902">
    <property type="protein sequence ID" value="QKX62525.1"/>
    <property type="molecule type" value="Genomic_DNA"/>
</dbReference>
<keyword evidence="4" id="KW-1185">Reference proteome</keyword>
<proteinExistence type="predicted"/>
<accession>A0A7H8RAQ6</accession>
<dbReference type="SUPFAM" id="SSF51445">
    <property type="entry name" value="(Trans)glycosidases"/>
    <property type="match status" value="1"/>
</dbReference>
<dbReference type="PANTHER" id="PTHR34154:SF10">
    <property type="entry name" value="ASL1-LIKE GLYCOSYL HYDROLASE CATALYTIC DOMAIN-CONTAINING PROTEIN"/>
    <property type="match status" value="1"/>
</dbReference>
<dbReference type="PANTHER" id="PTHR34154">
    <property type="entry name" value="ALKALI-SENSITIVE LINKAGE PROTEIN 1"/>
    <property type="match status" value="1"/>
</dbReference>
<dbReference type="GeneID" id="55997169"/>
<dbReference type="RefSeq" id="XP_035348699.1">
    <property type="nucleotide sequence ID" value="XM_035492806.1"/>
</dbReference>
<feature type="signal peptide" evidence="1">
    <location>
        <begin position="1"/>
        <end position="17"/>
    </location>
</feature>
<feature type="domain" description="Asl1-like glycosyl hydrolase catalytic" evidence="2">
    <location>
        <begin position="38"/>
        <end position="260"/>
    </location>
</feature>
<evidence type="ECO:0000259" key="2">
    <source>
        <dbReference type="Pfam" id="PF11790"/>
    </source>
</evidence>
<dbReference type="AlphaFoldDB" id="A0A7H8RAQ6"/>